<dbReference type="EMBL" id="ASSJ01000004">
    <property type="protein sequence ID" value="ERN42924.1"/>
    <property type="molecule type" value="Genomic_DNA"/>
</dbReference>
<evidence type="ECO:0000313" key="3">
    <source>
        <dbReference type="Proteomes" id="UP000016960"/>
    </source>
</evidence>
<evidence type="ECO:0000259" key="1">
    <source>
        <dbReference type="Pfam" id="PF13649"/>
    </source>
</evidence>
<dbReference type="InterPro" id="IPR029063">
    <property type="entry name" value="SAM-dependent_MTases_sf"/>
</dbReference>
<dbReference type="SUPFAM" id="SSF53335">
    <property type="entry name" value="S-adenosyl-L-methionine-dependent methyltransferases"/>
    <property type="match status" value="1"/>
</dbReference>
<keyword evidence="3" id="KW-1185">Reference proteome</keyword>
<dbReference type="STRING" id="582515.KR51_00002240"/>
<dbReference type="Pfam" id="PF13649">
    <property type="entry name" value="Methyltransf_25"/>
    <property type="match status" value="1"/>
</dbReference>
<dbReference type="PANTHER" id="PTHR43591:SF24">
    <property type="entry name" value="2-METHOXY-6-POLYPRENYL-1,4-BENZOQUINOL METHYLASE, MITOCHONDRIAL"/>
    <property type="match status" value="1"/>
</dbReference>
<dbReference type="PATRIC" id="fig|582515.4.peg.249"/>
<dbReference type="Gene3D" id="3.40.50.150">
    <property type="entry name" value="Vaccinia Virus protein VP39"/>
    <property type="match status" value="1"/>
</dbReference>
<dbReference type="RefSeq" id="WP_022603932.1">
    <property type="nucleotide sequence ID" value="NZ_ASSJ01000004.1"/>
</dbReference>
<reference evidence="2 3" key="1">
    <citation type="submission" date="2013-05" db="EMBL/GenBank/DDBJ databases">
        <title>Draft genome sequence of Rubidibacter lacunae KORDI 51-2.</title>
        <authorList>
            <person name="Choi D.H."/>
            <person name="Noh J.H."/>
            <person name="Kwon K.-K."/>
            <person name="Lee J.-H."/>
            <person name="Ryu J.-Y."/>
        </authorList>
    </citation>
    <scope>NUCLEOTIDE SEQUENCE [LARGE SCALE GENOMIC DNA]</scope>
    <source>
        <strain evidence="2 3">KORDI 51-2</strain>
    </source>
</reference>
<dbReference type="InParanoid" id="U5DQM3"/>
<comment type="caution">
    <text evidence="2">The sequence shown here is derived from an EMBL/GenBank/DDBJ whole genome shotgun (WGS) entry which is preliminary data.</text>
</comment>
<proteinExistence type="predicted"/>
<accession>U5DQM3</accession>
<dbReference type="GO" id="GO:0032259">
    <property type="term" value="P:methylation"/>
    <property type="evidence" value="ECO:0007669"/>
    <property type="project" value="UniProtKB-KW"/>
</dbReference>
<feature type="domain" description="Methyltransferase" evidence="1">
    <location>
        <begin position="44"/>
        <end position="135"/>
    </location>
</feature>
<dbReference type="PANTHER" id="PTHR43591">
    <property type="entry name" value="METHYLTRANSFERASE"/>
    <property type="match status" value="1"/>
</dbReference>
<keyword evidence="2" id="KW-0489">Methyltransferase</keyword>
<dbReference type="FunCoup" id="U5DQM3">
    <property type="interactions" value="55"/>
</dbReference>
<dbReference type="eggNOG" id="COG2226">
    <property type="taxonomic scope" value="Bacteria"/>
</dbReference>
<name>U5DQM3_9CHRO</name>
<dbReference type="GO" id="GO:0008168">
    <property type="term" value="F:methyltransferase activity"/>
    <property type="evidence" value="ECO:0007669"/>
    <property type="project" value="UniProtKB-KW"/>
</dbReference>
<dbReference type="AlphaFoldDB" id="U5DQM3"/>
<protein>
    <submittedName>
        <fullName evidence="2">Methylase involved in ubiquinone/menaquinone biosynthesis</fullName>
    </submittedName>
</protein>
<gene>
    <name evidence="2" type="ORF">KR51_00002240</name>
</gene>
<dbReference type="InterPro" id="IPR041698">
    <property type="entry name" value="Methyltransf_25"/>
</dbReference>
<evidence type="ECO:0000313" key="2">
    <source>
        <dbReference type="EMBL" id="ERN42924.1"/>
    </source>
</evidence>
<keyword evidence="2" id="KW-0808">Transferase</keyword>
<organism evidence="2 3">
    <name type="scientific">Rubidibacter lacunae KORDI 51-2</name>
    <dbReference type="NCBI Taxonomy" id="582515"/>
    <lineage>
        <taxon>Bacteria</taxon>
        <taxon>Bacillati</taxon>
        <taxon>Cyanobacteriota</taxon>
        <taxon>Cyanophyceae</taxon>
        <taxon>Oscillatoriophycideae</taxon>
        <taxon>Chroococcales</taxon>
        <taxon>Aphanothecaceae</taxon>
        <taxon>Rubidibacter</taxon>
    </lineage>
</organism>
<dbReference type="CDD" id="cd02440">
    <property type="entry name" value="AdoMet_MTases"/>
    <property type="match status" value="1"/>
</dbReference>
<dbReference type="Proteomes" id="UP000016960">
    <property type="component" value="Unassembled WGS sequence"/>
</dbReference>
<sequence>MSNDSLQAQIEAATGYEDLPVPALTQQWAERVLDAAQIRSGDRVLDVACGTGVLARSALERVGSSGSVSGIDPGLGMLQVAERLAPTVEWRQGSAESLAYANQSFDAVVSQFGLMFFADRHKALQEMLRVLTPGGRLAVAVWDLLENIPAYATEVALLNRLAGEDTANAVRAPFQLGARSDLEKLFGEAGVSSVAIATHKGTGHFPSVKIMVEADLRGWLPVMGIFLDEEQIQSILVEAETALDRYVTAKGSVEFDVSAHIVTGLRS</sequence>
<dbReference type="OrthoDB" id="9760689at2"/>
<keyword evidence="2" id="KW-0830">Ubiquinone</keyword>